<reference evidence="2" key="1">
    <citation type="journal article" date="2023" name="Nat. Plants">
        <title>Single-cell RNA sequencing provides a high-resolution roadmap for understanding the multicellular compartmentation of specialized metabolism.</title>
        <authorList>
            <person name="Sun S."/>
            <person name="Shen X."/>
            <person name="Li Y."/>
            <person name="Li Y."/>
            <person name="Wang S."/>
            <person name="Li R."/>
            <person name="Zhang H."/>
            <person name="Shen G."/>
            <person name="Guo B."/>
            <person name="Wei J."/>
            <person name="Xu J."/>
            <person name="St-Pierre B."/>
            <person name="Chen S."/>
            <person name="Sun C."/>
        </authorList>
    </citation>
    <scope>NUCLEOTIDE SEQUENCE [LARGE SCALE GENOMIC DNA]</scope>
</reference>
<evidence type="ECO:0000313" key="1">
    <source>
        <dbReference type="EMBL" id="KAI5652250.1"/>
    </source>
</evidence>
<proteinExistence type="predicted"/>
<evidence type="ECO:0000313" key="2">
    <source>
        <dbReference type="Proteomes" id="UP001060085"/>
    </source>
</evidence>
<comment type="caution">
    <text evidence="1">The sequence shown here is derived from an EMBL/GenBank/DDBJ whole genome shotgun (WGS) entry which is preliminary data.</text>
</comment>
<accession>A0ACB9ZW99</accession>
<dbReference type="Proteomes" id="UP001060085">
    <property type="component" value="Linkage Group LG07"/>
</dbReference>
<gene>
    <name evidence="1" type="ORF">M9H77_29437</name>
</gene>
<name>A0ACB9ZW99_CATRO</name>
<keyword evidence="2" id="KW-1185">Reference proteome</keyword>
<protein>
    <submittedName>
        <fullName evidence="1">Uncharacterized protein</fullName>
    </submittedName>
</protein>
<organism evidence="1 2">
    <name type="scientific">Catharanthus roseus</name>
    <name type="common">Madagascar periwinkle</name>
    <name type="synonym">Vinca rosea</name>
    <dbReference type="NCBI Taxonomy" id="4058"/>
    <lineage>
        <taxon>Eukaryota</taxon>
        <taxon>Viridiplantae</taxon>
        <taxon>Streptophyta</taxon>
        <taxon>Embryophyta</taxon>
        <taxon>Tracheophyta</taxon>
        <taxon>Spermatophyta</taxon>
        <taxon>Magnoliopsida</taxon>
        <taxon>eudicotyledons</taxon>
        <taxon>Gunneridae</taxon>
        <taxon>Pentapetalae</taxon>
        <taxon>asterids</taxon>
        <taxon>lamiids</taxon>
        <taxon>Gentianales</taxon>
        <taxon>Apocynaceae</taxon>
        <taxon>Rauvolfioideae</taxon>
        <taxon>Vinceae</taxon>
        <taxon>Catharanthinae</taxon>
        <taxon>Catharanthus</taxon>
    </lineage>
</organism>
<dbReference type="EMBL" id="CM044707">
    <property type="protein sequence ID" value="KAI5652250.1"/>
    <property type="molecule type" value="Genomic_DNA"/>
</dbReference>
<sequence>MQEHQGVVTRSNAKQLKSHKDQIEQEKFQGLNFDVQDFTGKFPKLLLNVLNCMLDLLWGFPNAMRKSRDHDDTHFMIEFIDPFISTHVEEFVQEDSLVIALQ</sequence>